<organism evidence="1 2">
    <name type="scientific">Tritrichomonas foetus</name>
    <dbReference type="NCBI Taxonomy" id="1144522"/>
    <lineage>
        <taxon>Eukaryota</taxon>
        <taxon>Metamonada</taxon>
        <taxon>Parabasalia</taxon>
        <taxon>Tritrichomonadida</taxon>
        <taxon>Tritrichomonadidae</taxon>
        <taxon>Tritrichomonas</taxon>
    </lineage>
</organism>
<evidence type="ECO:0000313" key="2">
    <source>
        <dbReference type="Proteomes" id="UP000179807"/>
    </source>
</evidence>
<accession>A0A1J4KBB9</accession>
<proteinExistence type="predicted"/>
<dbReference type="Proteomes" id="UP000179807">
    <property type="component" value="Unassembled WGS sequence"/>
</dbReference>
<evidence type="ECO:0000313" key="1">
    <source>
        <dbReference type="EMBL" id="OHT08711.1"/>
    </source>
</evidence>
<reference evidence="1" key="1">
    <citation type="submission" date="2016-10" db="EMBL/GenBank/DDBJ databases">
        <authorList>
            <person name="Benchimol M."/>
            <person name="Almeida L.G."/>
            <person name="Vasconcelos A.T."/>
            <person name="Perreira-Neves A."/>
            <person name="Rosa I.A."/>
            <person name="Tasca T."/>
            <person name="Bogo M.R."/>
            <person name="de Souza W."/>
        </authorList>
    </citation>
    <scope>NUCLEOTIDE SEQUENCE [LARGE SCALE GENOMIC DNA]</scope>
    <source>
        <strain evidence="1">K</strain>
    </source>
</reference>
<dbReference type="RefSeq" id="XP_068361847.1">
    <property type="nucleotide sequence ID" value="XM_068492105.1"/>
</dbReference>
<dbReference type="VEuPathDB" id="TrichDB:TRFO_04790"/>
<dbReference type="AlphaFoldDB" id="A0A1J4KBB9"/>
<name>A0A1J4KBB9_9EUKA</name>
<comment type="caution">
    <text evidence="1">The sequence shown here is derived from an EMBL/GenBank/DDBJ whole genome shotgun (WGS) entry which is preliminary data.</text>
</comment>
<sequence>MLWLLPIVTLSFTKRKLTEVISDSYTKYFVCIGNPKELPSKCDQIANATYSTWNEAVANTKSLDEYMIFYIFYKDADVTSTVSFNGKNQFLAFDTIADNNGKFAKIYGNLEITKVDQQVYIFGEENVDGFSGDLNLRLHCSGMNITTISEDIPGVPLFLSSPIKSLHIDYAYA</sequence>
<dbReference type="EMBL" id="MLAK01000660">
    <property type="protein sequence ID" value="OHT08711.1"/>
    <property type="molecule type" value="Genomic_DNA"/>
</dbReference>
<dbReference type="GeneID" id="94826809"/>
<gene>
    <name evidence="1" type="ORF">TRFO_04790</name>
</gene>
<keyword evidence="2" id="KW-1185">Reference proteome</keyword>
<protein>
    <submittedName>
        <fullName evidence="1">Uncharacterized protein</fullName>
    </submittedName>
</protein>